<feature type="chain" id="PRO_5046999358" evidence="1">
    <location>
        <begin position="22"/>
        <end position="428"/>
    </location>
</feature>
<evidence type="ECO:0000313" key="3">
    <source>
        <dbReference type="Proteomes" id="UP001626549"/>
    </source>
</evidence>
<gene>
    <name evidence="2" type="ORF">R0137_12960</name>
</gene>
<dbReference type="Proteomes" id="UP001626549">
    <property type="component" value="Chromosome"/>
</dbReference>
<evidence type="ECO:0000313" key="2">
    <source>
        <dbReference type="EMBL" id="WOJ96147.1"/>
    </source>
</evidence>
<proteinExistence type="predicted"/>
<protein>
    <submittedName>
        <fullName evidence="2">Uncharacterized protein</fullName>
    </submittedName>
</protein>
<keyword evidence="3" id="KW-1185">Reference proteome</keyword>
<dbReference type="RefSeq" id="WP_407326834.1">
    <property type="nucleotide sequence ID" value="NZ_CP136865.1"/>
</dbReference>
<sequence>MRLLPLLIPVVLTLASPLALAAAGPYGKYFVEAERVWPDETSPDPNTPASISSDKQSTALVRALSERLIEQEYRDGPYAMSLAETLDSLARAQEAMGDIAAARKSRARALHLIRLNEGLYSVAQRPVLRAMLDSLRREGDFTALDERYNYFFRLYGSGRPPWDGLRWSATMEYLRWQREVLRRGQDRDLLTRLLDLHEMHEDLLEILVSDERGIDYLRFKDATFSQLKTLYLIEDLVEPQPLYRDRRTGFPSSVDDPRDFSLQQERLENLQRTVRAAGRRLLDDLLAAIPSEELELRAETQLALADWLQWHGAAREARAVYEGIWRDLDAGGLNSLATEWFSKPVPLPDNGVFWESGLEDGDGLFFVRLKVREDGRAIADVAPSGLGRTRSAALLQRYIQTTRFRPAMDDGRITSSENIEARYRLIQR</sequence>
<evidence type="ECO:0000256" key="1">
    <source>
        <dbReference type="SAM" id="SignalP"/>
    </source>
</evidence>
<feature type="signal peptide" evidence="1">
    <location>
        <begin position="1"/>
        <end position="21"/>
    </location>
</feature>
<accession>A0ABZ0I9E5</accession>
<name>A0ABZ0I9E5_9GAMM</name>
<keyword evidence="1" id="KW-0732">Signal</keyword>
<reference evidence="2 3" key="1">
    <citation type="submission" date="2023-10" db="EMBL/GenBank/DDBJ databases">
        <title>Two novel species belonging to the OM43/NOR5 clade.</title>
        <authorList>
            <person name="Park M."/>
        </authorList>
    </citation>
    <scope>NUCLEOTIDE SEQUENCE [LARGE SCALE GENOMIC DNA]</scope>
    <source>
        <strain evidence="2 3">IMCC45268</strain>
    </source>
</reference>
<dbReference type="EMBL" id="CP136865">
    <property type="protein sequence ID" value="WOJ96147.1"/>
    <property type="molecule type" value="Genomic_DNA"/>
</dbReference>
<organism evidence="2 3">
    <name type="scientific">Congregibacter brevis</name>
    <dbReference type="NCBI Taxonomy" id="3081201"/>
    <lineage>
        <taxon>Bacteria</taxon>
        <taxon>Pseudomonadati</taxon>
        <taxon>Pseudomonadota</taxon>
        <taxon>Gammaproteobacteria</taxon>
        <taxon>Cellvibrionales</taxon>
        <taxon>Halieaceae</taxon>
        <taxon>Congregibacter</taxon>
    </lineage>
</organism>